<evidence type="ECO:0000313" key="2">
    <source>
        <dbReference type="Proteomes" id="UP000647133"/>
    </source>
</evidence>
<evidence type="ECO:0000313" key="1">
    <source>
        <dbReference type="EMBL" id="MBD8489479.1"/>
    </source>
</evidence>
<sequence length="725" mass="81848">MPLINNLESYLAKLETLPPFQKPLSDIPNEAYKLDVLDINESLNIGGKSIQLIGSLNIGPRIFVFNDPEDNTRDEEEDEHDIVQNKATEEEVLVVPNYDSHAIIQYGIGVSIKAGVPLEQLGFSLSGSAKVRACTYKLHPREHSLLKAATHDLKKFPWIFSLNELKNLKNNEVCTLEFAGELSSALEVSWSDLYSGSLMGISKIMKSASPIALEVDAGATVRFDFGIQDHFVLVIKRVSGSEFQVGVKKNKKQSLGASAQIGISASLAEKDHGVLEKVLDGLLEQYLQKAKAEINKVLAKANMQDLNAEQLETVEKMAEMVGLGPVSNKFMEVKQRWESFLERLRNTIAQFVKAKIELGVSYEYSQIRTENCFMVGTLSESALENYHADLIKFKLKDLLKDKSDGVVIKKFLQEKGYQRKRGFGFDLKVAQKGIGIDHDSSIEILERYNEQIGFLHLVTKSDKSYEGEFFGETFKWTAGLQAETKGFVYSPKISDLSCQLHLGFEWSENKKLEEGEIKKIADTAVLWGLIKDYRRDLLIDKLTHELKNKSATDIHVALKIDIPDDAFNSIIRAIDEVKRRSMDNYYSIFSHALAACMFSGNSTVEQRIATHGQNFLLYLKNPHLDHPTLKAYGSQINMNHINHLNSAIDILVSRGGESCAPETVKKIIRGFNQFHNNIYRVKVLGFLMFHYARIIRQDEEIETALKISYQKGNQEKVINVVRDFR</sequence>
<dbReference type="Proteomes" id="UP000647133">
    <property type="component" value="Unassembled WGS sequence"/>
</dbReference>
<gene>
    <name evidence="1" type="ORF">IFO69_12055</name>
</gene>
<organism evidence="1 2">
    <name type="scientific">Echinicola arenosa</name>
    <dbReference type="NCBI Taxonomy" id="2774144"/>
    <lineage>
        <taxon>Bacteria</taxon>
        <taxon>Pseudomonadati</taxon>
        <taxon>Bacteroidota</taxon>
        <taxon>Cytophagia</taxon>
        <taxon>Cytophagales</taxon>
        <taxon>Cyclobacteriaceae</taxon>
        <taxon>Echinicola</taxon>
    </lineage>
</organism>
<keyword evidence="2" id="KW-1185">Reference proteome</keyword>
<reference evidence="1 2" key="1">
    <citation type="submission" date="2020-09" db="EMBL/GenBank/DDBJ databases">
        <title>Echinicola sp. CAU 1574 isolated from sand of Sido Beach.</title>
        <authorList>
            <person name="Kim W."/>
        </authorList>
    </citation>
    <scope>NUCLEOTIDE SEQUENCE [LARGE SCALE GENOMIC DNA]</scope>
    <source>
        <strain evidence="1 2">CAU 1574</strain>
    </source>
</reference>
<comment type="caution">
    <text evidence="1">The sequence shown here is derived from an EMBL/GenBank/DDBJ whole genome shotgun (WGS) entry which is preliminary data.</text>
</comment>
<protein>
    <submittedName>
        <fullName evidence="1">Uncharacterized protein</fullName>
    </submittedName>
</protein>
<name>A0ABR9AKY8_9BACT</name>
<accession>A0ABR9AKY8</accession>
<proteinExistence type="predicted"/>
<dbReference type="EMBL" id="JACYTQ010000003">
    <property type="protein sequence ID" value="MBD8489479.1"/>
    <property type="molecule type" value="Genomic_DNA"/>
</dbReference>
<dbReference type="RefSeq" id="WP_192010348.1">
    <property type="nucleotide sequence ID" value="NZ_JACYTQ010000003.1"/>
</dbReference>